<evidence type="ECO:0000259" key="1">
    <source>
        <dbReference type="PROSITE" id="PS51186"/>
    </source>
</evidence>
<dbReference type="EMBL" id="BOMH01000017">
    <property type="protein sequence ID" value="GID64391.1"/>
    <property type="molecule type" value="Genomic_DNA"/>
</dbReference>
<feature type="domain" description="N-acetyltransferase" evidence="1">
    <location>
        <begin position="13"/>
        <end position="175"/>
    </location>
</feature>
<dbReference type="GO" id="GO:0016747">
    <property type="term" value="F:acyltransferase activity, transferring groups other than amino-acyl groups"/>
    <property type="evidence" value="ECO:0007669"/>
    <property type="project" value="InterPro"/>
</dbReference>
<dbReference type="Gene3D" id="3.40.630.30">
    <property type="match status" value="1"/>
</dbReference>
<proteinExistence type="predicted"/>
<gene>
    <name evidence="2" type="ORF">Acy02nite_22720</name>
</gene>
<organism evidence="2 3">
    <name type="scientific">Actinoplanes cyaneus</name>
    <dbReference type="NCBI Taxonomy" id="52696"/>
    <lineage>
        <taxon>Bacteria</taxon>
        <taxon>Bacillati</taxon>
        <taxon>Actinomycetota</taxon>
        <taxon>Actinomycetes</taxon>
        <taxon>Micromonosporales</taxon>
        <taxon>Micromonosporaceae</taxon>
        <taxon>Actinoplanes</taxon>
    </lineage>
</organism>
<accession>A0A919IHA8</accession>
<name>A0A919IHA8_9ACTN</name>
<dbReference type="PANTHER" id="PTHR43138">
    <property type="entry name" value="ACETYLTRANSFERASE, GNAT FAMILY"/>
    <property type="match status" value="1"/>
</dbReference>
<dbReference type="RefSeq" id="WP_425548130.1">
    <property type="nucleotide sequence ID" value="NZ_BAAAUC010000007.1"/>
</dbReference>
<dbReference type="Pfam" id="PF00583">
    <property type="entry name" value="Acetyltransf_1"/>
    <property type="match status" value="1"/>
</dbReference>
<sequence>MSTRPELADRPSAVIRPFTGTDWEQVWPIVRDVVRAGDTYTYDTTMSETDARAVWVEQPPGLTVVATEGSPERIAGTAKMGANRGGPGAHVATASFMVAAGSRGRGVGAALCRFVIDWARAQGFAGIQFNAVAESNVAAVTVYRRLGFEIIGTVPRAFEHPGLGRVGLHVMYLEL</sequence>
<dbReference type="Proteomes" id="UP000619479">
    <property type="component" value="Unassembled WGS sequence"/>
</dbReference>
<protein>
    <submittedName>
        <fullName evidence="2">N-acetyltransferase</fullName>
    </submittedName>
</protein>
<dbReference type="AlphaFoldDB" id="A0A919IHA8"/>
<dbReference type="InterPro" id="IPR000182">
    <property type="entry name" value="GNAT_dom"/>
</dbReference>
<dbReference type="PROSITE" id="PS51186">
    <property type="entry name" value="GNAT"/>
    <property type="match status" value="1"/>
</dbReference>
<reference evidence="2" key="1">
    <citation type="submission" date="2021-01" db="EMBL/GenBank/DDBJ databases">
        <title>Whole genome shotgun sequence of Actinoplanes cyaneus NBRC 14990.</title>
        <authorList>
            <person name="Komaki H."/>
            <person name="Tamura T."/>
        </authorList>
    </citation>
    <scope>NUCLEOTIDE SEQUENCE</scope>
    <source>
        <strain evidence="2">NBRC 14990</strain>
    </source>
</reference>
<evidence type="ECO:0000313" key="3">
    <source>
        <dbReference type="Proteomes" id="UP000619479"/>
    </source>
</evidence>
<dbReference type="PANTHER" id="PTHR43138:SF1">
    <property type="entry name" value="N-ACETYLTRANSFERASE ACA1"/>
    <property type="match status" value="1"/>
</dbReference>
<dbReference type="SUPFAM" id="SSF55729">
    <property type="entry name" value="Acyl-CoA N-acyltransferases (Nat)"/>
    <property type="match status" value="1"/>
</dbReference>
<evidence type="ECO:0000313" key="2">
    <source>
        <dbReference type="EMBL" id="GID64391.1"/>
    </source>
</evidence>
<dbReference type="InterPro" id="IPR016181">
    <property type="entry name" value="Acyl_CoA_acyltransferase"/>
</dbReference>
<dbReference type="CDD" id="cd04301">
    <property type="entry name" value="NAT_SF"/>
    <property type="match status" value="1"/>
</dbReference>
<comment type="caution">
    <text evidence="2">The sequence shown here is derived from an EMBL/GenBank/DDBJ whole genome shotgun (WGS) entry which is preliminary data.</text>
</comment>
<dbReference type="InterPro" id="IPR052742">
    <property type="entry name" value="Mito_N-acetyltransferase"/>
</dbReference>
<keyword evidence="3" id="KW-1185">Reference proteome</keyword>